<dbReference type="EMBL" id="FOBI01000008">
    <property type="protein sequence ID" value="SEL28686.1"/>
    <property type="molecule type" value="Genomic_DNA"/>
</dbReference>
<keyword evidence="6" id="KW-0408">Iron</keyword>
<dbReference type="Proteomes" id="UP000199297">
    <property type="component" value="Unassembled WGS sequence"/>
</dbReference>
<dbReference type="InterPro" id="IPR006058">
    <property type="entry name" value="2Fe2S_fd_BS"/>
</dbReference>
<keyword evidence="5" id="KW-0249">Electron transport</keyword>
<proteinExistence type="inferred from homology"/>
<evidence type="ECO:0000256" key="3">
    <source>
        <dbReference type="ARBA" id="ARBA00022714"/>
    </source>
</evidence>
<dbReference type="InterPro" id="IPR001041">
    <property type="entry name" value="2Fe-2S_ferredoxin-type"/>
</dbReference>
<evidence type="ECO:0000256" key="8">
    <source>
        <dbReference type="ARBA" id="ARBA00023075"/>
    </source>
</evidence>
<keyword evidence="3" id="KW-0001">2Fe-2S</keyword>
<dbReference type="PROSITE" id="PS00197">
    <property type="entry name" value="2FE2S_FER_1"/>
    <property type="match status" value="1"/>
</dbReference>
<evidence type="ECO:0000256" key="6">
    <source>
        <dbReference type="ARBA" id="ARBA00023004"/>
    </source>
</evidence>
<dbReference type="GO" id="GO:0046872">
    <property type="term" value="F:metal ion binding"/>
    <property type="evidence" value="ECO:0007669"/>
    <property type="project" value="UniProtKB-KW"/>
</dbReference>
<dbReference type="CDD" id="cd00207">
    <property type="entry name" value="fer2"/>
    <property type="match status" value="1"/>
</dbReference>
<dbReference type="AlphaFoldDB" id="A0A1H7NZ66"/>
<evidence type="ECO:0000313" key="11">
    <source>
        <dbReference type="EMBL" id="SEL28686.1"/>
    </source>
</evidence>
<dbReference type="GO" id="GO:0051537">
    <property type="term" value="F:2 iron, 2 sulfur cluster binding"/>
    <property type="evidence" value="ECO:0007669"/>
    <property type="project" value="UniProtKB-KW"/>
</dbReference>
<dbReference type="PANTHER" id="PTHR43112:SF3">
    <property type="entry name" value="FERREDOXIN-2, CHLOROPLASTIC"/>
    <property type="match status" value="1"/>
</dbReference>
<comment type="similarity">
    <text evidence="1">Belongs to the 2Fe2S plant-type ferredoxin family.</text>
</comment>
<dbReference type="NCBIfam" id="NF007985">
    <property type="entry name" value="PRK10713.1"/>
    <property type="match status" value="1"/>
</dbReference>
<dbReference type="RefSeq" id="WP_085284969.1">
    <property type="nucleotide sequence ID" value="NZ_FOBI01000008.1"/>
</dbReference>
<name>A0A1H7NZ66_9GAMM</name>
<evidence type="ECO:0000313" key="12">
    <source>
        <dbReference type="Proteomes" id="UP000199297"/>
    </source>
</evidence>
<keyword evidence="7" id="KW-0411">Iron-sulfur</keyword>
<gene>
    <name evidence="11" type="ORF">SAMN05216262_108133</name>
</gene>
<dbReference type="InterPro" id="IPR036010">
    <property type="entry name" value="2Fe-2S_ferredoxin-like_sf"/>
</dbReference>
<dbReference type="Gene3D" id="3.10.20.30">
    <property type="match status" value="1"/>
</dbReference>
<dbReference type="Pfam" id="PF00111">
    <property type="entry name" value="Fer2"/>
    <property type="match status" value="1"/>
</dbReference>
<keyword evidence="12" id="KW-1185">Reference proteome</keyword>
<keyword evidence="8" id="KW-0830">Ubiquinone</keyword>
<evidence type="ECO:0000256" key="7">
    <source>
        <dbReference type="ARBA" id="ARBA00023014"/>
    </source>
</evidence>
<evidence type="ECO:0000256" key="2">
    <source>
        <dbReference type="ARBA" id="ARBA00022448"/>
    </source>
</evidence>
<dbReference type="STRING" id="641665.GCA_002104455_03471"/>
<accession>A0A1H7NZ66</accession>
<organism evidence="11 12">
    <name type="scientific">Colwellia chukchiensis</name>
    <dbReference type="NCBI Taxonomy" id="641665"/>
    <lineage>
        <taxon>Bacteria</taxon>
        <taxon>Pseudomonadati</taxon>
        <taxon>Pseudomonadota</taxon>
        <taxon>Gammaproteobacteria</taxon>
        <taxon>Alteromonadales</taxon>
        <taxon>Colwelliaceae</taxon>
        <taxon>Colwellia</taxon>
    </lineage>
</organism>
<evidence type="ECO:0000259" key="10">
    <source>
        <dbReference type="PROSITE" id="PS51085"/>
    </source>
</evidence>
<dbReference type="SUPFAM" id="SSF54292">
    <property type="entry name" value="2Fe-2S ferredoxin-like"/>
    <property type="match status" value="1"/>
</dbReference>
<comment type="cofactor">
    <cofactor evidence="9">
        <name>[2Fe-2S] cluster</name>
        <dbReference type="ChEBI" id="CHEBI:190135"/>
    </cofactor>
</comment>
<sequence>MSEKVIVDGQEITFLEQDKNILNALERVGIESHYHCRDGFCGACRCKLISGNVEYPIDPLAFIGDGEILTCCSKPITDIEIDVHD</sequence>
<keyword evidence="4" id="KW-0479">Metal-binding</keyword>
<dbReference type="PANTHER" id="PTHR43112">
    <property type="entry name" value="FERREDOXIN"/>
    <property type="match status" value="1"/>
</dbReference>
<feature type="domain" description="2Fe-2S ferredoxin-type" evidence="10">
    <location>
        <begin position="1"/>
        <end position="85"/>
    </location>
</feature>
<evidence type="ECO:0000256" key="5">
    <source>
        <dbReference type="ARBA" id="ARBA00022982"/>
    </source>
</evidence>
<evidence type="ECO:0000256" key="9">
    <source>
        <dbReference type="ARBA" id="ARBA00034078"/>
    </source>
</evidence>
<keyword evidence="2" id="KW-0813">Transport</keyword>
<evidence type="ECO:0000256" key="1">
    <source>
        <dbReference type="ARBA" id="ARBA00007874"/>
    </source>
</evidence>
<dbReference type="InterPro" id="IPR012675">
    <property type="entry name" value="Beta-grasp_dom_sf"/>
</dbReference>
<protein>
    <submittedName>
        <fullName evidence="11">Ferredoxin</fullName>
    </submittedName>
</protein>
<evidence type="ECO:0000256" key="4">
    <source>
        <dbReference type="ARBA" id="ARBA00022723"/>
    </source>
</evidence>
<reference evidence="12" key="1">
    <citation type="submission" date="2016-10" db="EMBL/GenBank/DDBJ databases">
        <authorList>
            <person name="Varghese N."/>
            <person name="Submissions S."/>
        </authorList>
    </citation>
    <scope>NUCLEOTIDE SEQUENCE [LARGE SCALE GENOMIC DNA]</scope>
    <source>
        <strain evidence="12">CGMCC 1.9127</strain>
    </source>
</reference>
<dbReference type="OrthoDB" id="9796486at2"/>
<dbReference type="PROSITE" id="PS51085">
    <property type="entry name" value="2FE2S_FER_2"/>
    <property type="match status" value="1"/>
</dbReference>